<dbReference type="PANTHER" id="PTHR11067">
    <property type="entry name" value="INOSINE TRIPHOSPHATE PYROPHOSPHATASE/HAM1 PROTEIN"/>
    <property type="match status" value="1"/>
</dbReference>
<organism evidence="12 13">
    <name type="scientific">Methylophaga thiooxydans DMS010</name>
    <dbReference type="NCBI Taxonomy" id="637616"/>
    <lineage>
        <taxon>Bacteria</taxon>
        <taxon>Pseudomonadati</taxon>
        <taxon>Pseudomonadota</taxon>
        <taxon>Gammaproteobacteria</taxon>
        <taxon>Thiotrichales</taxon>
        <taxon>Piscirickettsiaceae</taxon>
        <taxon>Methylophaga</taxon>
    </lineage>
</organism>
<comment type="catalytic activity">
    <reaction evidence="10">
        <text>ITP + H2O = IMP + diphosphate + H(+)</text>
        <dbReference type="Rhea" id="RHEA:29399"/>
        <dbReference type="ChEBI" id="CHEBI:15377"/>
        <dbReference type="ChEBI" id="CHEBI:15378"/>
        <dbReference type="ChEBI" id="CHEBI:33019"/>
        <dbReference type="ChEBI" id="CHEBI:58053"/>
        <dbReference type="ChEBI" id="CHEBI:61402"/>
        <dbReference type="EC" id="3.6.1.66"/>
    </reaction>
</comment>
<feature type="binding site" evidence="10">
    <location>
        <position position="177"/>
    </location>
    <ligand>
        <name>substrate</name>
    </ligand>
</feature>
<dbReference type="GO" id="GO:0009117">
    <property type="term" value="P:nucleotide metabolic process"/>
    <property type="evidence" value="ECO:0007669"/>
    <property type="project" value="UniProtKB-KW"/>
</dbReference>
<keyword evidence="3 10" id="KW-0479">Metal-binding</keyword>
<evidence type="ECO:0000256" key="5">
    <source>
        <dbReference type="ARBA" id="ARBA00022801"/>
    </source>
</evidence>
<reference evidence="12 13" key="1">
    <citation type="journal article" date="2011" name="J. Bacteriol.">
        <title>Draft genome sequence of the chemolithoheterotrophic, halophilic methylotroph Methylophaga thiooxydans DMS010.</title>
        <authorList>
            <person name="Boden R."/>
            <person name="Ferriera S."/>
            <person name="Johnson J."/>
            <person name="Kelly D.P."/>
            <person name="Murrell J.C."/>
            <person name="Schafer H."/>
        </authorList>
    </citation>
    <scope>NUCLEOTIDE SEQUENCE [LARGE SCALE GENOMIC DNA]</scope>
    <source>
        <strain evidence="12 13">DMS010</strain>
    </source>
</reference>
<dbReference type="Pfam" id="PF01725">
    <property type="entry name" value="Ham1p_like"/>
    <property type="match status" value="1"/>
</dbReference>
<comment type="cofactor">
    <cofactor evidence="10">
        <name>Mg(2+)</name>
        <dbReference type="ChEBI" id="CHEBI:18420"/>
    </cofactor>
    <text evidence="10">Binds 1 Mg(2+) ion per subunit.</text>
</comment>
<dbReference type="GO" id="GO:0017111">
    <property type="term" value="F:ribonucleoside triphosphate phosphatase activity"/>
    <property type="evidence" value="ECO:0007669"/>
    <property type="project" value="InterPro"/>
</dbReference>
<dbReference type="EC" id="3.6.1.66" evidence="10"/>
<dbReference type="GO" id="GO:0046872">
    <property type="term" value="F:metal ion binding"/>
    <property type="evidence" value="ECO:0007669"/>
    <property type="project" value="UniProtKB-KW"/>
</dbReference>
<evidence type="ECO:0000256" key="1">
    <source>
        <dbReference type="ARBA" id="ARBA00008023"/>
    </source>
</evidence>
<evidence type="ECO:0000256" key="9">
    <source>
        <dbReference type="ARBA" id="ARBA00052017"/>
    </source>
</evidence>
<evidence type="ECO:0000256" key="10">
    <source>
        <dbReference type="HAMAP-Rule" id="MF_01405"/>
    </source>
</evidence>
<evidence type="ECO:0000256" key="2">
    <source>
        <dbReference type="ARBA" id="ARBA00011738"/>
    </source>
</evidence>
<dbReference type="GO" id="GO:0036222">
    <property type="term" value="F:XTP diphosphatase activity"/>
    <property type="evidence" value="ECO:0007669"/>
    <property type="project" value="UniProtKB-UniRule"/>
</dbReference>
<feature type="binding site" evidence="10">
    <location>
        <begin position="154"/>
        <end position="157"/>
    </location>
    <ligand>
        <name>substrate</name>
    </ligand>
</feature>
<dbReference type="CDD" id="cd00515">
    <property type="entry name" value="HAM1"/>
    <property type="match status" value="1"/>
</dbReference>
<keyword evidence="5 10" id="KW-0378">Hydrolase</keyword>
<evidence type="ECO:0000256" key="3">
    <source>
        <dbReference type="ARBA" id="ARBA00022723"/>
    </source>
</evidence>
<feature type="binding site" evidence="10">
    <location>
        <begin position="182"/>
        <end position="183"/>
    </location>
    <ligand>
        <name>substrate</name>
    </ligand>
</feature>
<dbReference type="Proteomes" id="UP000004679">
    <property type="component" value="Unassembled WGS sequence"/>
</dbReference>
<dbReference type="FunFam" id="3.90.950.10:FF:000001">
    <property type="entry name" value="dITP/XTP pyrophosphatase"/>
    <property type="match status" value="1"/>
</dbReference>
<sequence>MSNIVLASGNKGKLREFAQLLAPLNIEIVPQSELHVVEAEETGLSFVENAILKARNACMQTGLPAISDDSGIEVDALQGAPGIYSSRYAGPNASDQDNIDTLLAAIKDVPEAERSARFQCVVVYMRHAKDPTPLICQGTWHGQIMLQPSGDGGFGYDPIFFVAETETSAAELSPEQKHAVSHRGQAMRRFIAEFQYARHLP</sequence>
<evidence type="ECO:0000313" key="12">
    <source>
        <dbReference type="EMBL" id="EEF79667.1"/>
    </source>
</evidence>
<dbReference type="NCBIfam" id="TIGR00042">
    <property type="entry name" value="RdgB/HAM1 family non-canonical purine NTP pyrophosphatase"/>
    <property type="match status" value="1"/>
</dbReference>
<comment type="function">
    <text evidence="10">Pyrophosphatase that catalyzes the hydrolysis of nucleoside triphosphates to their monophosphate derivatives, with a high preference for the non-canonical purine nucleotides XTP (xanthosine triphosphate), dITP (deoxyinosine triphosphate) and ITP. Seems to function as a house-cleaning enzyme that removes non-canonical purine nucleotides from the nucleotide pool, thus preventing their incorporation into DNA/RNA and avoiding chromosomal lesions.</text>
</comment>
<comment type="catalytic activity">
    <reaction evidence="8 10">
        <text>dITP + H2O = dIMP + diphosphate + H(+)</text>
        <dbReference type="Rhea" id="RHEA:28342"/>
        <dbReference type="ChEBI" id="CHEBI:15377"/>
        <dbReference type="ChEBI" id="CHEBI:15378"/>
        <dbReference type="ChEBI" id="CHEBI:33019"/>
        <dbReference type="ChEBI" id="CHEBI:61194"/>
        <dbReference type="ChEBI" id="CHEBI:61382"/>
        <dbReference type="EC" id="3.6.1.66"/>
    </reaction>
</comment>
<dbReference type="SUPFAM" id="SSF52972">
    <property type="entry name" value="ITPase-like"/>
    <property type="match status" value="1"/>
</dbReference>
<comment type="catalytic activity">
    <reaction evidence="9 10">
        <text>XTP + H2O = XMP + diphosphate + H(+)</text>
        <dbReference type="Rhea" id="RHEA:28610"/>
        <dbReference type="ChEBI" id="CHEBI:15377"/>
        <dbReference type="ChEBI" id="CHEBI:15378"/>
        <dbReference type="ChEBI" id="CHEBI:33019"/>
        <dbReference type="ChEBI" id="CHEBI:57464"/>
        <dbReference type="ChEBI" id="CHEBI:61314"/>
        <dbReference type="EC" id="3.6.1.66"/>
    </reaction>
</comment>
<dbReference type="HAMAP" id="MF_01405">
    <property type="entry name" value="Non_canon_purine_NTPase"/>
    <property type="match status" value="1"/>
</dbReference>
<name>C0N6N9_9GAMM</name>
<dbReference type="PANTHER" id="PTHR11067:SF9">
    <property type="entry name" value="INOSINE TRIPHOSPHATE PYROPHOSPHATASE"/>
    <property type="match status" value="1"/>
</dbReference>
<dbReference type="GO" id="GO:0035870">
    <property type="term" value="F:dITP diphosphatase activity"/>
    <property type="evidence" value="ECO:0007669"/>
    <property type="project" value="UniProtKB-UniRule"/>
</dbReference>
<comment type="similarity">
    <text evidence="1 10 11">Belongs to the HAM1 NTPase family.</text>
</comment>
<feature type="binding site" evidence="10">
    <location>
        <begin position="8"/>
        <end position="13"/>
    </location>
    <ligand>
        <name>substrate</name>
    </ligand>
</feature>
<accession>C0N6N9</accession>
<proteinExistence type="inferred from homology"/>
<keyword evidence="13" id="KW-1185">Reference proteome</keyword>
<evidence type="ECO:0000256" key="8">
    <source>
        <dbReference type="ARBA" id="ARBA00051875"/>
    </source>
</evidence>
<protein>
    <recommendedName>
        <fullName evidence="10">dITP/XTP pyrophosphatase</fullName>
        <ecNumber evidence="10">3.6.1.66</ecNumber>
    </recommendedName>
    <alternativeName>
        <fullName evidence="10">Non-canonical purine NTP pyrophosphatase</fullName>
    </alternativeName>
    <alternativeName>
        <fullName evidence="10">Non-standard purine NTP pyrophosphatase</fullName>
    </alternativeName>
    <alternativeName>
        <fullName evidence="10">Nucleoside-triphosphate diphosphatase</fullName>
    </alternativeName>
    <alternativeName>
        <fullName evidence="10">Nucleoside-triphosphate pyrophosphatase</fullName>
        <shortName evidence="10">NTPase</shortName>
    </alternativeName>
</protein>
<keyword evidence="7 10" id="KW-0546">Nucleotide metabolism</keyword>
<gene>
    <name evidence="12" type="ORF">MDMS009_2254</name>
</gene>
<evidence type="ECO:0000256" key="6">
    <source>
        <dbReference type="ARBA" id="ARBA00022842"/>
    </source>
</evidence>
<comment type="subunit">
    <text evidence="2 10">Homodimer.</text>
</comment>
<dbReference type="InterPro" id="IPR029001">
    <property type="entry name" value="ITPase-like_fam"/>
</dbReference>
<evidence type="ECO:0000256" key="11">
    <source>
        <dbReference type="RuleBase" id="RU003781"/>
    </source>
</evidence>
<evidence type="ECO:0000256" key="4">
    <source>
        <dbReference type="ARBA" id="ARBA00022741"/>
    </source>
</evidence>
<feature type="binding site" evidence="10">
    <location>
        <position position="70"/>
    </location>
    <ligand>
        <name>substrate</name>
    </ligand>
</feature>
<dbReference type="HOGENOM" id="CLU_082080_0_3_6"/>
<dbReference type="InterPro" id="IPR020922">
    <property type="entry name" value="dITP/XTP_pyrophosphatase"/>
</dbReference>
<dbReference type="GO" id="GO:0036220">
    <property type="term" value="F:ITP diphosphatase activity"/>
    <property type="evidence" value="ECO:0007669"/>
    <property type="project" value="UniProtKB-UniRule"/>
</dbReference>
<dbReference type="GO" id="GO:0009146">
    <property type="term" value="P:purine nucleoside triphosphate catabolic process"/>
    <property type="evidence" value="ECO:0007669"/>
    <property type="project" value="UniProtKB-UniRule"/>
</dbReference>
<feature type="active site" description="Proton acceptor" evidence="10">
    <location>
        <position position="69"/>
    </location>
</feature>
<keyword evidence="6 10" id="KW-0460">Magnesium</keyword>
<dbReference type="RefSeq" id="WP_008291760.1">
    <property type="nucleotide sequence ID" value="NZ_GG657899.1"/>
</dbReference>
<dbReference type="InterPro" id="IPR002637">
    <property type="entry name" value="RdgB/HAM1"/>
</dbReference>
<evidence type="ECO:0000313" key="13">
    <source>
        <dbReference type="Proteomes" id="UP000004679"/>
    </source>
</evidence>
<dbReference type="GO" id="GO:0005829">
    <property type="term" value="C:cytosol"/>
    <property type="evidence" value="ECO:0007669"/>
    <property type="project" value="TreeGrafter"/>
</dbReference>
<keyword evidence="4 10" id="KW-0547">Nucleotide-binding</keyword>
<evidence type="ECO:0000256" key="7">
    <source>
        <dbReference type="ARBA" id="ARBA00023080"/>
    </source>
</evidence>
<dbReference type="OrthoDB" id="9807456at2"/>
<feature type="binding site" evidence="10">
    <location>
        <position position="69"/>
    </location>
    <ligand>
        <name>Mg(2+)</name>
        <dbReference type="ChEBI" id="CHEBI:18420"/>
    </ligand>
</feature>
<dbReference type="Gene3D" id="3.90.950.10">
    <property type="match status" value="1"/>
</dbReference>
<dbReference type="EMBL" id="GG657899">
    <property type="protein sequence ID" value="EEF79667.1"/>
    <property type="molecule type" value="Genomic_DNA"/>
</dbReference>
<feature type="binding site" evidence="10">
    <location>
        <position position="40"/>
    </location>
    <ligand>
        <name>Mg(2+)</name>
        <dbReference type="ChEBI" id="CHEBI:18420"/>
    </ligand>
</feature>
<dbReference type="GO" id="GO:0000166">
    <property type="term" value="F:nucleotide binding"/>
    <property type="evidence" value="ECO:0007669"/>
    <property type="project" value="UniProtKB-KW"/>
</dbReference>
<dbReference type="AlphaFoldDB" id="C0N6N9"/>